<evidence type="ECO:0000256" key="6">
    <source>
        <dbReference type="SAM" id="MobiDB-lite"/>
    </source>
</evidence>
<comment type="caution">
    <text evidence="7">The sequence shown here is derived from an EMBL/GenBank/DDBJ whole genome shotgun (WGS) entry which is preliminary data.</text>
</comment>
<evidence type="ECO:0000313" key="8">
    <source>
        <dbReference type="Proteomes" id="UP001055117"/>
    </source>
</evidence>
<reference evidence="7 8" key="1">
    <citation type="journal article" date="2021" name="Front. Microbiol.">
        <title>Comprehensive Comparative Genomics and Phenotyping of Methylobacterium Species.</title>
        <authorList>
            <person name="Alessa O."/>
            <person name="Ogura Y."/>
            <person name="Fujitani Y."/>
            <person name="Takami H."/>
            <person name="Hayashi T."/>
            <person name="Sahin N."/>
            <person name="Tani A."/>
        </authorList>
    </citation>
    <scope>NUCLEOTIDE SEQUENCE [LARGE SCALE GENOMIC DNA]</scope>
    <source>
        <strain evidence="7 8">DSM 23679</strain>
    </source>
</reference>
<comment type="subcellular location">
    <subcellularLocation>
        <location evidence="1">Cell outer membrane</location>
    </subcellularLocation>
</comment>
<dbReference type="InterPro" id="IPR010583">
    <property type="entry name" value="MipA"/>
</dbReference>
<sequence>MSIRSVMSNAVRPSSKPHAASVASKPHAASLGISAGLLAVLLGGTALAADLGAIMPRAVPSFSQVDPDTWVVTLTGNLQFTPRYPGSEDYTVIGYPAIDVRRAGEPRRFAAPDDGFSFSLYDNAVFRIGPTARFVPGRYYGDDRRHLFGFRDARFAVEPGLFIEFFPIPSIRTRVEVRQGVYGHHGTVGSVGADYILPVDQFQFSIGPRLNIGDASYARKYFGVTADEAIANGRVTAYDPGSFFSAGVLGAVTYTQDATWAYTGYAGYTRILGSSGDSPLVRRPFGDPNQFLFGLKVDYSFTTRSWF</sequence>
<keyword evidence="3" id="KW-0732">Signal</keyword>
<accession>A0ABQ4QFA2</accession>
<dbReference type="Pfam" id="PF06629">
    <property type="entry name" value="MipA"/>
    <property type="match status" value="1"/>
</dbReference>
<evidence type="ECO:0000256" key="4">
    <source>
        <dbReference type="ARBA" id="ARBA00023136"/>
    </source>
</evidence>
<keyword evidence="5" id="KW-0998">Cell outer membrane</keyword>
<evidence type="ECO:0000256" key="3">
    <source>
        <dbReference type="ARBA" id="ARBA00022729"/>
    </source>
</evidence>
<keyword evidence="4" id="KW-0472">Membrane</keyword>
<gene>
    <name evidence="7" type="ORF">AFCDBAGC_1796</name>
</gene>
<feature type="region of interest" description="Disordered" evidence="6">
    <location>
        <begin position="1"/>
        <end position="21"/>
    </location>
</feature>
<evidence type="ECO:0000256" key="5">
    <source>
        <dbReference type="ARBA" id="ARBA00023237"/>
    </source>
</evidence>
<dbReference type="PANTHER" id="PTHR38776:SF1">
    <property type="entry name" value="MLTA-INTERACTING PROTEIN-RELATED"/>
    <property type="match status" value="1"/>
</dbReference>
<feature type="compositionally biased region" description="Polar residues" evidence="6">
    <location>
        <begin position="1"/>
        <end position="12"/>
    </location>
</feature>
<keyword evidence="8" id="KW-1185">Reference proteome</keyword>
<comment type="similarity">
    <text evidence="2">Belongs to the MipA/OmpV family.</text>
</comment>
<evidence type="ECO:0000313" key="7">
    <source>
        <dbReference type="EMBL" id="GJD43934.1"/>
    </source>
</evidence>
<organism evidence="7 8">
    <name type="scientific">Methylobacterium cerastii</name>
    <dbReference type="NCBI Taxonomy" id="932741"/>
    <lineage>
        <taxon>Bacteria</taxon>
        <taxon>Pseudomonadati</taxon>
        <taxon>Pseudomonadota</taxon>
        <taxon>Alphaproteobacteria</taxon>
        <taxon>Hyphomicrobiales</taxon>
        <taxon>Methylobacteriaceae</taxon>
        <taxon>Methylobacterium</taxon>
    </lineage>
</organism>
<dbReference type="EMBL" id="BPQG01000025">
    <property type="protein sequence ID" value="GJD43934.1"/>
    <property type="molecule type" value="Genomic_DNA"/>
</dbReference>
<proteinExistence type="inferred from homology"/>
<evidence type="ECO:0000256" key="1">
    <source>
        <dbReference type="ARBA" id="ARBA00004442"/>
    </source>
</evidence>
<protein>
    <recommendedName>
        <fullName evidence="9">MipA/OmpV family protein</fullName>
    </recommendedName>
</protein>
<dbReference type="PANTHER" id="PTHR38776">
    <property type="entry name" value="MLTA-INTERACTING PROTEIN-RELATED"/>
    <property type="match status" value="1"/>
</dbReference>
<evidence type="ECO:0000256" key="2">
    <source>
        <dbReference type="ARBA" id="ARBA00005722"/>
    </source>
</evidence>
<name>A0ABQ4QFA2_9HYPH</name>
<evidence type="ECO:0008006" key="9">
    <source>
        <dbReference type="Google" id="ProtNLM"/>
    </source>
</evidence>
<dbReference type="Proteomes" id="UP001055117">
    <property type="component" value="Unassembled WGS sequence"/>
</dbReference>